<evidence type="ECO:0000313" key="1">
    <source>
        <dbReference type="EMBL" id="OYD17530.1"/>
    </source>
</evidence>
<dbReference type="AlphaFoldDB" id="A0A235BYU4"/>
<evidence type="ECO:0000313" key="2">
    <source>
        <dbReference type="Proteomes" id="UP000215215"/>
    </source>
</evidence>
<protein>
    <submittedName>
        <fullName evidence="1">Uncharacterized protein</fullName>
    </submittedName>
</protein>
<proteinExistence type="predicted"/>
<dbReference type="Proteomes" id="UP000215215">
    <property type="component" value="Unassembled WGS sequence"/>
</dbReference>
<dbReference type="EMBL" id="NOZQ01000006">
    <property type="protein sequence ID" value="OYD17530.1"/>
    <property type="molecule type" value="Genomic_DNA"/>
</dbReference>
<comment type="caution">
    <text evidence="1">The sequence shown here is derived from an EMBL/GenBank/DDBJ whole genome shotgun (WGS) entry which is preliminary data.</text>
</comment>
<gene>
    <name evidence="1" type="ORF">CH333_00585</name>
</gene>
<organism evidence="1 2">
    <name type="scientific">candidate division WOR-3 bacterium JGI_Cruoil_03_44_89</name>
    <dbReference type="NCBI Taxonomy" id="1973748"/>
    <lineage>
        <taxon>Bacteria</taxon>
        <taxon>Bacteria division WOR-3</taxon>
    </lineage>
</organism>
<reference evidence="1 2" key="1">
    <citation type="submission" date="2017-07" db="EMBL/GenBank/DDBJ databases">
        <title>Recovery of genomes from metagenomes via a dereplication, aggregation, and scoring strategy.</title>
        <authorList>
            <person name="Sieber C.M."/>
            <person name="Probst A.J."/>
            <person name="Sharrar A."/>
            <person name="Thomas B.C."/>
            <person name="Hess M."/>
            <person name="Tringe S.G."/>
            <person name="Banfield J.F."/>
        </authorList>
    </citation>
    <scope>NUCLEOTIDE SEQUENCE [LARGE SCALE GENOMIC DNA]</scope>
    <source>
        <strain evidence="1">JGI_Cruoil_03_44_89</strain>
    </source>
</reference>
<accession>A0A235BYU4</accession>
<sequence>MAKKWSEEDMGFLRNNFLYRSNGELAKHFGVTRKSIETKLRRMGLKRGDKLPRNRVETRKRLSAAQEQRLRKQAIKLLEAGLKSISIGKKKEAKWQLARVIREYPDIVDIASVAREYMQRLKTE</sequence>
<name>A0A235BYU4_UNCW3</name>